<dbReference type="PROSITE" id="PS00870">
    <property type="entry name" value="CLPAB_1"/>
    <property type="match status" value="1"/>
</dbReference>
<reference evidence="7 8" key="1">
    <citation type="journal article" date="2022" name="Med Res Arch">
        <title>Genomic identification of streptococcal strains and relation to clinical characteristics. A substudy to The Partial Oral Treatment of Endocarditis (POET) Trial.</title>
        <authorList>
            <person name="Christensen J."/>
            <person name="Jensen C."/>
            <person name="Dargis R."/>
            <person name="Nielsen X."/>
            <person name="Pries- Heje M."/>
            <person name="Wiingaard C."/>
            <person name="Ihlemann N."/>
            <person name="Gill S."/>
            <person name="Bruun N."/>
            <person name="Elming H."/>
            <person name="Povlsen J."/>
            <person name="Madsen T."/>
            <person name="Jensen K."/>
            <person name="Fuursted K."/>
            <person name="Ostergaard L."/>
            <person name="Christiansen U."/>
            <person name="Rosenvinge F."/>
            <person name="Helweg-Larsen J."/>
            <person name="Fosbol E."/>
            <person name="Kober L."/>
            <person name="Torp-Pedersen C."/>
            <person name="Tonder N."/>
            <person name="Moser C."/>
            <person name="Iversen K."/>
            <person name="Bundgaard H."/>
        </authorList>
    </citation>
    <scope>NUCLEOTIDE SEQUENCE [LARGE SCALE GENOMIC DNA]</scope>
    <source>
        <strain evidence="7 8">A12055600</strain>
    </source>
</reference>
<dbReference type="CDD" id="cd00009">
    <property type="entry name" value="AAA"/>
    <property type="match status" value="1"/>
</dbReference>
<dbReference type="Gene3D" id="4.10.860.10">
    <property type="entry name" value="UVR domain"/>
    <property type="match status" value="1"/>
</dbReference>
<dbReference type="Pfam" id="PF07724">
    <property type="entry name" value="AAA_2"/>
    <property type="match status" value="1"/>
</dbReference>
<dbReference type="Pfam" id="PF00004">
    <property type="entry name" value="AAA"/>
    <property type="match status" value="1"/>
</dbReference>
<dbReference type="InterPro" id="IPR050130">
    <property type="entry name" value="ClpA_ClpB"/>
</dbReference>
<comment type="caution">
    <text evidence="7">The sequence shown here is derived from an EMBL/GenBank/DDBJ whole genome shotgun (WGS) entry which is preliminary data.</text>
</comment>
<dbReference type="SMART" id="SM01086">
    <property type="entry name" value="ClpB_D2-small"/>
    <property type="match status" value="1"/>
</dbReference>
<keyword evidence="3 4" id="KW-0143">Chaperone</keyword>
<dbReference type="RefSeq" id="WP_268686102.1">
    <property type="nucleotide sequence ID" value="NZ_JAKUVJ010000007.1"/>
</dbReference>
<evidence type="ECO:0000313" key="8">
    <source>
        <dbReference type="Proteomes" id="UP001208557"/>
    </source>
</evidence>
<dbReference type="PANTHER" id="PTHR11638">
    <property type="entry name" value="ATP-DEPENDENT CLP PROTEASE"/>
    <property type="match status" value="1"/>
</dbReference>
<dbReference type="SMART" id="SM00382">
    <property type="entry name" value="AAA"/>
    <property type="match status" value="2"/>
</dbReference>
<dbReference type="FunFam" id="3.40.50.300:FF:000010">
    <property type="entry name" value="Chaperone clpB 1, putative"/>
    <property type="match status" value="1"/>
</dbReference>
<feature type="compositionally biased region" description="Low complexity" evidence="5">
    <location>
        <begin position="70"/>
        <end position="83"/>
    </location>
</feature>
<feature type="domain" description="UVR" evidence="6">
    <location>
        <begin position="365"/>
        <end position="400"/>
    </location>
</feature>
<dbReference type="GO" id="GO:0005524">
    <property type="term" value="F:ATP binding"/>
    <property type="evidence" value="ECO:0007669"/>
    <property type="project" value="UniProtKB-KW"/>
</dbReference>
<organism evidence="7 8">
    <name type="scientific">Streptococcus sanguinis</name>
    <dbReference type="NCBI Taxonomy" id="1305"/>
    <lineage>
        <taxon>Bacteria</taxon>
        <taxon>Bacillati</taxon>
        <taxon>Bacillota</taxon>
        <taxon>Bacilli</taxon>
        <taxon>Lactobacillales</taxon>
        <taxon>Streptococcaceae</taxon>
        <taxon>Streptococcus</taxon>
    </lineage>
</organism>
<dbReference type="PANTHER" id="PTHR11638:SF175">
    <property type="entry name" value="ATP-DEPENDENT CLP PROTEASE, ATP-BINDING SUBUNIT CLPC"/>
    <property type="match status" value="1"/>
</dbReference>
<dbReference type="EMBL" id="JAKUVJ010000007">
    <property type="protein sequence ID" value="MCY7035071.1"/>
    <property type="molecule type" value="Genomic_DNA"/>
</dbReference>
<dbReference type="InterPro" id="IPR001270">
    <property type="entry name" value="ClpA/B"/>
</dbReference>
<sequence length="753" mass="83338">MLCQNCKINESTIHLYTNVNGHKQQVDLCQNCYQIMKTDPEHSLFGGIANANNHGTDPIDDFFNSLSNFQQPQEPTTPPTQSGGAYGGGGGYGSNPSKGGQPQPSPQKPKGLLEEFGINVTELARRGEIDPVIGRDEEIVRVIEILNRRTKNNPVLIGEPGVGKTAVVEGLAQKIVDGDVPHKLQGKEVIRLDVVSLVQGTGIRGQFEERMQKLIDEIRSRQDVILFIDEIHEIVGAGSAGDGNMDAGNILKPALARGELQMVGATTLNEYRIIEKDAALERRMQPVKVDEPTVEETITILKGIQKKYEDYHHVKYTDAAIEAAALLSNRYIQDRFLPDKAIDLLDEAGSKMNLTLNFVDPKVIDHRLIEAENLKAQATRDEDFEKAAYFRDQIAKYKELQQTSVLDKDTPIISEKTIEHIVEQKTNIPVGDLKEKEQSQLVNLASDLKAHVIGQDDAVDKIAKAIRRNRVGLGSPNRPIGSFLFVGPTGVGKTELSKQLAIELFGSADSMIRFDMSEYMEKHSVAKLVGAPPGYVGYDEAGQLTERVRRNPYSLILLDEVEKAHPDVMHMFLQVLDDGRLTDGQGRTVSFKDTIIIMTSNAGTGKSEANVGFGAAREGRTNSVLGELGNFFSPEFMNRFDGIIEFQALSKDNLLQIVNLMLDDVNQRLATNDIHLDVTEKVKEKLVDLGYDPKMGARPLRRTIQDHIEDAITDFYLENPSEKELKAIMTSNGKILIKSAKKTESTESVNSSQ</sequence>
<dbReference type="GO" id="GO:0006508">
    <property type="term" value="P:proteolysis"/>
    <property type="evidence" value="ECO:0007669"/>
    <property type="project" value="UniProtKB-KW"/>
</dbReference>
<gene>
    <name evidence="7" type="ORF">MK406_08315</name>
</gene>
<evidence type="ECO:0000256" key="4">
    <source>
        <dbReference type="RuleBase" id="RU004432"/>
    </source>
</evidence>
<feature type="region of interest" description="Disordered" evidence="5">
    <location>
        <begin position="59"/>
        <end position="111"/>
    </location>
</feature>
<evidence type="ECO:0000256" key="5">
    <source>
        <dbReference type="SAM" id="MobiDB-lite"/>
    </source>
</evidence>
<dbReference type="InterPro" id="IPR028299">
    <property type="entry name" value="ClpA/B_CS2"/>
</dbReference>
<keyword evidence="7" id="KW-0645">Protease</keyword>
<dbReference type="InterPro" id="IPR003593">
    <property type="entry name" value="AAA+_ATPase"/>
</dbReference>
<dbReference type="InterPro" id="IPR019489">
    <property type="entry name" value="Clp_ATPase_C"/>
</dbReference>
<evidence type="ECO:0000259" key="6">
    <source>
        <dbReference type="PROSITE" id="PS50151"/>
    </source>
</evidence>
<evidence type="ECO:0000256" key="3">
    <source>
        <dbReference type="ARBA" id="ARBA00023186"/>
    </source>
</evidence>
<dbReference type="AlphaFoldDB" id="A0ABD4VLL1"/>
<evidence type="ECO:0000256" key="2">
    <source>
        <dbReference type="ARBA" id="ARBA00022840"/>
    </source>
</evidence>
<dbReference type="InterPro" id="IPR001943">
    <property type="entry name" value="UVR_dom"/>
</dbReference>
<dbReference type="CDD" id="cd19499">
    <property type="entry name" value="RecA-like_ClpB_Hsp104-like"/>
    <property type="match status" value="1"/>
</dbReference>
<name>A0ABD4VLL1_STRSA</name>
<dbReference type="Gene3D" id="1.10.8.60">
    <property type="match status" value="2"/>
</dbReference>
<dbReference type="Pfam" id="PF10431">
    <property type="entry name" value="ClpB_D2-small"/>
    <property type="match status" value="1"/>
</dbReference>
<dbReference type="InterPro" id="IPR003959">
    <property type="entry name" value="ATPase_AAA_core"/>
</dbReference>
<keyword evidence="2 4" id="KW-0067">ATP-binding</keyword>
<proteinExistence type="inferred from homology"/>
<dbReference type="InterPro" id="IPR018368">
    <property type="entry name" value="ClpA/B_CS1"/>
</dbReference>
<comment type="similarity">
    <text evidence="4">Belongs to the ClpA/ClpB family.</text>
</comment>
<dbReference type="Proteomes" id="UP001208557">
    <property type="component" value="Unassembled WGS sequence"/>
</dbReference>
<dbReference type="GO" id="GO:0008233">
    <property type="term" value="F:peptidase activity"/>
    <property type="evidence" value="ECO:0007669"/>
    <property type="project" value="UniProtKB-KW"/>
</dbReference>
<protein>
    <submittedName>
        <fullName evidence="7">ATP-dependent Clp protease ATP-binding subunit</fullName>
    </submittedName>
</protein>
<dbReference type="PROSITE" id="PS00871">
    <property type="entry name" value="CLPAB_2"/>
    <property type="match status" value="1"/>
</dbReference>
<feature type="compositionally biased region" description="Gly residues" evidence="5">
    <location>
        <begin position="84"/>
        <end position="93"/>
    </location>
</feature>
<dbReference type="PRINTS" id="PR00300">
    <property type="entry name" value="CLPPROTEASEA"/>
</dbReference>
<dbReference type="Pfam" id="PF17871">
    <property type="entry name" value="AAA_lid_9"/>
    <property type="match status" value="1"/>
</dbReference>
<dbReference type="PROSITE" id="PS50151">
    <property type="entry name" value="UVR"/>
    <property type="match status" value="1"/>
</dbReference>
<keyword evidence="7" id="KW-0378">Hydrolase</keyword>
<dbReference type="Gene3D" id="3.40.50.300">
    <property type="entry name" value="P-loop containing nucleotide triphosphate hydrolases"/>
    <property type="match status" value="2"/>
</dbReference>
<evidence type="ECO:0000313" key="7">
    <source>
        <dbReference type="EMBL" id="MCY7035071.1"/>
    </source>
</evidence>
<evidence type="ECO:0000256" key="1">
    <source>
        <dbReference type="ARBA" id="ARBA00022741"/>
    </source>
</evidence>
<dbReference type="SUPFAM" id="SSF52540">
    <property type="entry name" value="P-loop containing nucleoside triphosphate hydrolases"/>
    <property type="match status" value="2"/>
</dbReference>
<dbReference type="InterPro" id="IPR027417">
    <property type="entry name" value="P-loop_NTPase"/>
</dbReference>
<dbReference type="FunFam" id="3.40.50.300:FF:000025">
    <property type="entry name" value="ATP-dependent Clp protease subunit"/>
    <property type="match status" value="1"/>
</dbReference>
<accession>A0ABD4VLL1</accession>
<keyword evidence="1 4" id="KW-0547">Nucleotide-binding</keyword>
<dbReference type="InterPro" id="IPR041546">
    <property type="entry name" value="ClpA/ClpB_AAA_lid"/>
</dbReference>